<name>A0AAD3T463_NEPGR</name>
<dbReference type="SUPFAM" id="SSF54534">
    <property type="entry name" value="FKBP-like"/>
    <property type="match status" value="1"/>
</dbReference>
<dbReference type="GO" id="GO:0043130">
    <property type="term" value="F:ubiquitin binding"/>
    <property type="evidence" value="ECO:0007669"/>
    <property type="project" value="InterPro"/>
</dbReference>
<dbReference type="PANTHER" id="PTHR45898:SF2">
    <property type="entry name" value="TOM1-LIKE PROTEIN 6"/>
    <property type="match status" value="1"/>
</dbReference>
<sequence>MKDVCKDGCICKKILKETEGYDCPKDGAVVKVKLVRELQDETVFVRKGHGDGDKLFEFKAEEEQSLDSALIFTPPVSQPSNRHAHASVRMPINALRRLDEALASEVESLSISRVESMQNVMDLLADLLQAIDPKNCMAVKDEVIVDLAD</sequence>
<dbReference type="GO" id="GO:0035091">
    <property type="term" value="F:phosphatidylinositol binding"/>
    <property type="evidence" value="ECO:0007669"/>
    <property type="project" value="InterPro"/>
</dbReference>
<proteinExistence type="inferred from homology"/>
<dbReference type="PANTHER" id="PTHR45898">
    <property type="entry name" value="TOM1-LIKE PROTEIN"/>
    <property type="match status" value="1"/>
</dbReference>
<protein>
    <submittedName>
        <fullName evidence="2">Uncharacterized protein</fullName>
    </submittedName>
</protein>
<dbReference type="Gene3D" id="3.10.50.40">
    <property type="match status" value="1"/>
</dbReference>
<comment type="caution">
    <text evidence="2">The sequence shown here is derived from an EMBL/GenBank/DDBJ whole genome shotgun (WGS) entry which is preliminary data.</text>
</comment>
<dbReference type="Proteomes" id="UP001279734">
    <property type="component" value="Unassembled WGS sequence"/>
</dbReference>
<dbReference type="InterPro" id="IPR046357">
    <property type="entry name" value="PPIase_dom_sf"/>
</dbReference>
<evidence type="ECO:0000256" key="1">
    <source>
        <dbReference type="ARBA" id="ARBA00007708"/>
    </source>
</evidence>
<dbReference type="GO" id="GO:0043328">
    <property type="term" value="P:protein transport to vacuole involved in ubiquitin-dependent protein catabolic process via the multivesicular body sorting pathway"/>
    <property type="evidence" value="ECO:0007669"/>
    <property type="project" value="InterPro"/>
</dbReference>
<dbReference type="GO" id="GO:0003755">
    <property type="term" value="F:peptidyl-prolyl cis-trans isomerase activity"/>
    <property type="evidence" value="ECO:0007669"/>
    <property type="project" value="InterPro"/>
</dbReference>
<dbReference type="InterPro" id="IPR044836">
    <property type="entry name" value="TOL_plant"/>
</dbReference>
<gene>
    <name evidence="2" type="ORF">Nepgr_024185</name>
</gene>
<reference evidence="2" key="1">
    <citation type="submission" date="2023-05" db="EMBL/GenBank/DDBJ databases">
        <title>Nepenthes gracilis genome sequencing.</title>
        <authorList>
            <person name="Fukushima K."/>
        </authorList>
    </citation>
    <scope>NUCLEOTIDE SEQUENCE</scope>
    <source>
        <strain evidence="2">SING2019-196</strain>
    </source>
</reference>
<dbReference type="EMBL" id="BSYO01000024">
    <property type="protein sequence ID" value="GMH22342.1"/>
    <property type="molecule type" value="Genomic_DNA"/>
</dbReference>
<accession>A0AAD3T463</accession>
<keyword evidence="3" id="KW-1185">Reference proteome</keyword>
<evidence type="ECO:0000313" key="2">
    <source>
        <dbReference type="EMBL" id="GMH22342.1"/>
    </source>
</evidence>
<dbReference type="AlphaFoldDB" id="A0AAD3T463"/>
<organism evidence="2 3">
    <name type="scientific">Nepenthes gracilis</name>
    <name type="common">Slender pitcher plant</name>
    <dbReference type="NCBI Taxonomy" id="150966"/>
    <lineage>
        <taxon>Eukaryota</taxon>
        <taxon>Viridiplantae</taxon>
        <taxon>Streptophyta</taxon>
        <taxon>Embryophyta</taxon>
        <taxon>Tracheophyta</taxon>
        <taxon>Spermatophyta</taxon>
        <taxon>Magnoliopsida</taxon>
        <taxon>eudicotyledons</taxon>
        <taxon>Gunneridae</taxon>
        <taxon>Pentapetalae</taxon>
        <taxon>Caryophyllales</taxon>
        <taxon>Nepenthaceae</taxon>
        <taxon>Nepenthes</taxon>
    </lineage>
</organism>
<comment type="similarity">
    <text evidence="1">Belongs to the TOM1 family.</text>
</comment>
<evidence type="ECO:0000313" key="3">
    <source>
        <dbReference type="Proteomes" id="UP001279734"/>
    </source>
</evidence>
<dbReference type="SUPFAM" id="SSF89009">
    <property type="entry name" value="GAT-like domain"/>
    <property type="match status" value="1"/>
</dbReference>